<keyword evidence="3" id="KW-1185">Reference proteome</keyword>
<feature type="domain" description="CASTOR ACT" evidence="1">
    <location>
        <begin position="56"/>
        <end position="118"/>
    </location>
</feature>
<name>A0ABS5V6G1_9GAMM</name>
<sequence>MRQTLAVHGQAYTIHSFSPDTPPPASIFAEPMFFIGKTREELSVVVPSHLELDSLEAETDWRCIEVLGPLGFSMTGILARISSVLADAQVSIFAISTFDTDYVLVKKDKLPHAMAALKKSGYQLIEYPCED</sequence>
<dbReference type="CDD" id="cd04868">
    <property type="entry name" value="ACT_AK-like"/>
    <property type="match status" value="1"/>
</dbReference>
<gene>
    <name evidence="2" type="ORF">KJI95_16180</name>
</gene>
<dbReference type="PANTHER" id="PTHR31131:SF6">
    <property type="entry name" value="CASTOR ACT DOMAIN-CONTAINING PROTEIN"/>
    <property type="match status" value="1"/>
</dbReference>
<organism evidence="2 3">
    <name type="scientific">Shewanella jiangmenensis</name>
    <dbReference type="NCBI Taxonomy" id="2837387"/>
    <lineage>
        <taxon>Bacteria</taxon>
        <taxon>Pseudomonadati</taxon>
        <taxon>Pseudomonadota</taxon>
        <taxon>Gammaproteobacteria</taxon>
        <taxon>Alteromonadales</taxon>
        <taxon>Shewanellaceae</taxon>
        <taxon>Shewanella</taxon>
    </lineage>
</organism>
<dbReference type="Proteomes" id="UP001195903">
    <property type="component" value="Unassembled WGS sequence"/>
</dbReference>
<protein>
    <submittedName>
        <fullName evidence="2">ACT domain-containing protein</fullName>
    </submittedName>
</protein>
<dbReference type="SUPFAM" id="SSF55021">
    <property type="entry name" value="ACT-like"/>
    <property type="match status" value="2"/>
</dbReference>
<dbReference type="PIRSF" id="PIRSF008459">
    <property type="entry name" value="UCP008459"/>
    <property type="match status" value="1"/>
</dbReference>
<dbReference type="InterPro" id="IPR027795">
    <property type="entry name" value="CASTOR_ACT_dom"/>
</dbReference>
<dbReference type="EMBL" id="JAHEPS010000007">
    <property type="protein sequence ID" value="MBT1446034.1"/>
    <property type="molecule type" value="Genomic_DNA"/>
</dbReference>
<evidence type="ECO:0000259" key="1">
    <source>
        <dbReference type="Pfam" id="PF13840"/>
    </source>
</evidence>
<dbReference type="InterPro" id="IPR045865">
    <property type="entry name" value="ACT-like_dom_sf"/>
</dbReference>
<proteinExistence type="predicted"/>
<accession>A0ABS5V6G1</accession>
<dbReference type="RefSeq" id="WP_214508221.1">
    <property type="nucleotide sequence ID" value="NZ_JAHEPS010000007.1"/>
</dbReference>
<dbReference type="PANTHER" id="PTHR31131">
    <property type="entry name" value="CHROMOSOME 1, WHOLE GENOME SHOTGUN SEQUENCE"/>
    <property type="match status" value="1"/>
</dbReference>
<evidence type="ECO:0000313" key="2">
    <source>
        <dbReference type="EMBL" id="MBT1446034.1"/>
    </source>
</evidence>
<dbReference type="Pfam" id="PF13840">
    <property type="entry name" value="ACT_7"/>
    <property type="match status" value="1"/>
</dbReference>
<dbReference type="InterPro" id="IPR051719">
    <property type="entry name" value="CASTOR_mTORC1"/>
</dbReference>
<dbReference type="InterPro" id="IPR016540">
    <property type="entry name" value="UCP008459"/>
</dbReference>
<reference evidence="2 3" key="1">
    <citation type="submission" date="2021-05" db="EMBL/GenBank/DDBJ databases">
        <title>Shewanella sp. JM162201.</title>
        <authorList>
            <person name="Xu S."/>
            <person name="Li A."/>
        </authorList>
    </citation>
    <scope>NUCLEOTIDE SEQUENCE [LARGE SCALE GENOMIC DNA]</scope>
    <source>
        <strain evidence="2 3">JM162201</strain>
    </source>
</reference>
<evidence type="ECO:0000313" key="3">
    <source>
        <dbReference type="Proteomes" id="UP001195903"/>
    </source>
</evidence>
<dbReference type="Gene3D" id="3.30.2130.10">
    <property type="entry name" value="VC0802-like"/>
    <property type="match status" value="1"/>
</dbReference>
<comment type="caution">
    <text evidence="2">The sequence shown here is derived from an EMBL/GenBank/DDBJ whole genome shotgun (WGS) entry which is preliminary data.</text>
</comment>